<keyword evidence="7 11" id="KW-1133">Transmembrane helix</keyword>
<evidence type="ECO:0000256" key="10">
    <source>
        <dbReference type="ARBA" id="ARBA00030775"/>
    </source>
</evidence>
<dbReference type="PROSITE" id="PS00409">
    <property type="entry name" value="PROKAR_NTER_METHYL"/>
    <property type="match status" value="1"/>
</dbReference>
<evidence type="ECO:0000256" key="2">
    <source>
        <dbReference type="ARBA" id="ARBA00021549"/>
    </source>
</evidence>
<keyword evidence="5" id="KW-0997">Cell inner membrane</keyword>
<proteinExistence type="inferred from homology"/>
<organism evidence="13 14">
    <name type="scientific">Ramlibacter algicola</name>
    <dbReference type="NCBI Taxonomy" id="2795217"/>
    <lineage>
        <taxon>Bacteria</taxon>
        <taxon>Pseudomonadati</taxon>
        <taxon>Pseudomonadota</taxon>
        <taxon>Betaproteobacteria</taxon>
        <taxon>Burkholderiales</taxon>
        <taxon>Comamonadaceae</taxon>
        <taxon>Ramlibacter</taxon>
    </lineage>
</organism>
<evidence type="ECO:0000256" key="11">
    <source>
        <dbReference type="SAM" id="Phobius"/>
    </source>
</evidence>
<dbReference type="Gene3D" id="3.55.40.10">
    <property type="entry name" value="minor pseudopilin epsh domain"/>
    <property type="match status" value="1"/>
</dbReference>
<keyword evidence="14" id="KW-1185">Reference proteome</keyword>
<dbReference type="InterPro" id="IPR022346">
    <property type="entry name" value="T2SS_GspH"/>
</dbReference>
<dbReference type="NCBIfam" id="TIGR02532">
    <property type="entry name" value="IV_pilin_GFxxxE"/>
    <property type="match status" value="1"/>
</dbReference>
<dbReference type="EMBL" id="JAEDAO010000001">
    <property type="protein sequence ID" value="MBK0392943.1"/>
    <property type="molecule type" value="Genomic_DNA"/>
</dbReference>
<protein>
    <recommendedName>
        <fullName evidence="2">Type II secretion system protein H</fullName>
    </recommendedName>
    <alternativeName>
        <fullName evidence="10">General secretion pathway protein H</fullName>
    </alternativeName>
</protein>
<evidence type="ECO:0000256" key="7">
    <source>
        <dbReference type="ARBA" id="ARBA00022989"/>
    </source>
</evidence>
<sequence>MPPTRRPPRPQGGFTLIELLVVVTISAIMLGLAVPSFKNFMASQRVKSAASEIATTLLLSRSEAVKRNVTVNITPSGGNWASGWTAVDTAATPTTLATQNAFNGVTIAGPASVAYQGNGRIGASSQFTVTSTAVATTQRCVKVDLTGIPSTSSGACS</sequence>
<keyword evidence="3" id="KW-1003">Cell membrane</keyword>
<dbReference type="SUPFAM" id="SSF54523">
    <property type="entry name" value="Pili subunits"/>
    <property type="match status" value="1"/>
</dbReference>
<dbReference type="GO" id="GO:0015628">
    <property type="term" value="P:protein secretion by the type II secretion system"/>
    <property type="evidence" value="ECO:0007669"/>
    <property type="project" value="InterPro"/>
</dbReference>
<accession>A0A934Q1B6</accession>
<evidence type="ECO:0000259" key="12">
    <source>
        <dbReference type="Pfam" id="PF12019"/>
    </source>
</evidence>
<dbReference type="InterPro" id="IPR012902">
    <property type="entry name" value="N_methyl_site"/>
</dbReference>
<reference evidence="13" key="1">
    <citation type="submission" date="2020-12" db="EMBL/GenBank/DDBJ databases">
        <title>Ramlibacter sp. nov., isolated from a freshwater alga, Cryptomonas.</title>
        <authorList>
            <person name="Kim H.M."/>
            <person name="Jeon C.O."/>
        </authorList>
    </citation>
    <scope>NUCLEOTIDE SEQUENCE</scope>
    <source>
        <strain evidence="13">CrO1</strain>
    </source>
</reference>
<evidence type="ECO:0000256" key="3">
    <source>
        <dbReference type="ARBA" id="ARBA00022475"/>
    </source>
</evidence>
<dbReference type="GO" id="GO:0015627">
    <property type="term" value="C:type II protein secretion system complex"/>
    <property type="evidence" value="ECO:0007669"/>
    <property type="project" value="InterPro"/>
</dbReference>
<comment type="similarity">
    <text evidence="9">Belongs to the GSP H family.</text>
</comment>
<dbReference type="Proteomes" id="UP000617041">
    <property type="component" value="Unassembled WGS sequence"/>
</dbReference>
<feature type="transmembrane region" description="Helical" evidence="11">
    <location>
        <begin position="12"/>
        <end position="37"/>
    </location>
</feature>
<evidence type="ECO:0000313" key="13">
    <source>
        <dbReference type="EMBL" id="MBK0392943.1"/>
    </source>
</evidence>
<evidence type="ECO:0000256" key="6">
    <source>
        <dbReference type="ARBA" id="ARBA00022692"/>
    </source>
</evidence>
<dbReference type="InterPro" id="IPR045584">
    <property type="entry name" value="Pilin-like"/>
</dbReference>
<keyword evidence="4" id="KW-0488">Methylation</keyword>
<evidence type="ECO:0000256" key="4">
    <source>
        <dbReference type="ARBA" id="ARBA00022481"/>
    </source>
</evidence>
<dbReference type="Pfam" id="PF07963">
    <property type="entry name" value="N_methyl"/>
    <property type="match status" value="1"/>
</dbReference>
<evidence type="ECO:0000256" key="1">
    <source>
        <dbReference type="ARBA" id="ARBA00004377"/>
    </source>
</evidence>
<comment type="caution">
    <text evidence="13">The sequence shown here is derived from an EMBL/GenBank/DDBJ whole genome shotgun (WGS) entry which is preliminary data.</text>
</comment>
<dbReference type="AlphaFoldDB" id="A0A934Q1B6"/>
<evidence type="ECO:0000256" key="5">
    <source>
        <dbReference type="ARBA" id="ARBA00022519"/>
    </source>
</evidence>
<evidence type="ECO:0000256" key="9">
    <source>
        <dbReference type="ARBA" id="ARBA00025772"/>
    </source>
</evidence>
<dbReference type="RefSeq" id="WP_200787873.1">
    <property type="nucleotide sequence ID" value="NZ_JAEDAO010000001.1"/>
</dbReference>
<comment type="subcellular location">
    <subcellularLocation>
        <location evidence="1">Cell inner membrane</location>
        <topology evidence="1">Single-pass membrane protein</topology>
    </subcellularLocation>
</comment>
<feature type="domain" description="General secretion pathway GspH" evidence="12">
    <location>
        <begin position="49"/>
        <end position="147"/>
    </location>
</feature>
<dbReference type="GO" id="GO:0005886">
    <property type="term" value="C:plasma membrane"/>
    <property type="evidence" value="ECO:0007669"/>
    <property type="project" value="UniProtKB-SubCell"/>
</dbReference>
<keyword evidence="8 11" id="KW-0472">Membrane</keyword>
<evidence type="ECO:0000313" key="14">
    <source>
        <dbReference type="Proteomes" id="UP000617041"/>
    </source>
</evidence>
<keyword evidence="6 11" id="KW-0812">Transmembrane</keyword>
<dbReference type="Pfam" id="PF12019">
    <property type="entry name" value="GspH"/>
    <property type="match status" value="1"/>
</dbReference>
<evidence type="ECO:0000256" key="8">
    <source>
        <dbReference type="ARBA" id="ARBA00023136"/>
    </source>
</evidence>
<gene>
    <name evidence="13" type="ORF">I8E28_10090</name>
</gene>
<name>A0A934Q1B6_9BURK</name>